<reference evidence="1" key="1">
    <citation type="journal article" date="2015" name="Nature">
        <title>Complex archaea that bridge the gap between prokaryotes and eukaryotes.</title>
        <authorList>
            <person name="Spang A."/>
            <person name="Saw J.H."/>
            <person name="Jorgensen S.L."/>
            <person name="Zaremba-Niedzwiedzka K."/>
            <person name="Martijn J."/>
            <person name="Lind A.E."/>
            <person name="van Eijk R."/>
            <person name="Schleper C."/>
            <person name="Guy L."/>
            <person name="Ettema T.J."/>
        </authorList>
    </citation>
    <scope>NUCLEOTIDE SEQUENCE</scope>
</reference>
<organism evidence="1">
    <name type="scientific">marine sediment metagenome</name>
    <dbReference type="NCBI Taxonomy" id="412755"/>
    <lineage>
        <taxon>unclassified sequences</taxon>
        <taxon>metagenomes</taxon>
        <taxon>ecological metagenomes</taxon>
    </lineage>
</organism>
<dbReference type="EMBL" id="LAZR01046664">
    <property type="protein sequence ID" value="KKK96010.1"/>
    <property type="molecule type" value="Genomic_DNA"/>
</dbReference>
<evidence type="ECO:0000313" key="1">
    <source>
        <dbReference type="EMBL" id="KKK96010.1"/>
    </source>
</evidence>
<accession>A0A0F9ACL6</accession>
<comment type="caution">
    <text evidence="1">The sequence shown here is derived from an EMBL/GenBank/DDBJ whole genome shotgun (WGS) entry which is preliminary data.</text>
</comment>
<dbReference type="AlphaFoldDB" id="A0A0F9ACL6"/>
<proteinExistence type="predicted"/>
<protein>
    <submittedName>
        <fullName evidence="1">Uncharacterized protein</fullName>
    </submittedName>
</protein>
<sequence>MVRELNTASESQPSVQEEIFNSLLRTPHRSVDEFLEIHRTQLERDPFLYGCLATYAVHEGECA</sequence>
<gene>
    <name evidence="1" type="ORF">LCGC14_2667060</name>
</gene>
<name>A0A0F9ACL6_9ZZZZ</name>
<feature type="non-terminal residue" evidence="1">
    <location>
        <position position="63"/>
    </location>
</feature>